<dbReference type="GO" id="GO:0000981">
    <property type="term" value="F:DNA-binding transcription factor activity, RNA polymerase II-specific"/>
    <property type="evidence" value="ECO:0007669"/>
    <property type="project" value="InterPro"/>
</dbReference>
<evidence type="ECO:0000313" key="8">
    <source>
        <dbReference type="EMBL" id="KAJ8989836.1"/>
    </source>
</evidence>
<keyword evidence="5" id="KW-0539">Nucleus</keyword>
<dbReference type="CDD" id="cd00067">
    <property type="entry name" value="GAL4"/>
    <property type="match status" value="1"/>
</dbReference>
<keyword evidence="4" id="KW-0804">Transcription</keyword>
<dbReference type="EMBL" id="JAJGCB010000012">
    <property type="protein sequence ID" value="KAJ8989836.1"/>
    <property type="molecule type" value="Genomic_DNA"/>
</dbReference>
<feature type="compositionally biased region" description="Low complexity" evidence="6">
    <location>
        <begin position="833"/>
        <end position="846"/>
    </location>
</feature>
<evidence type="ECO:0000259" key="7">
    <source>
        <dbReference type="PROSITE" id="PS50048"/>
    </source>
</evidence>
<dbReference type="PANTHER" id="PTHR47840:SF1">
    <property type="entry name" value="ZN(II)2CYS6 TRANSCRIPTION FACTOR (EUROFUNG)"/>
    <property type="match status" value="1"/>
</dbReference>
<dbReference type="PROSITE" id="PS50048">
    <property type="entry name" value="ZN2_CY6_FUNGAL_2"/>
    <property type="match status" value="1"/>
</dbReference>
<feature type="region of interest" description="Disordered" evidence="6">
    <location>
        <begin position="664"/>
        <end position="758"/>
    </location>
</feature>
<feature type="domain" description="Zn(2)-C6 fungal-type" evidence="7">
    <location>
        <begin position="31"/>
        <end position="62"/>
    </location>
</feature>
<evidence type="ECO:0000256" key="1">
    <source>
        <dbReference type="ARBA" id="ARBA00022723"/>
    </source>
</evidence>
<dbReference type="InterPro" id="IPR036864">
    <property type="entry name" value="Zn2-C6_fun-type_DNA-bd_sf"/>
</dbReference>
<evidence type="ECO:0000256" key="5">
    <source>
        <dbReference type="ARBA" id="ARBA00023242"/>
    </source>
</evidence>
<accession>A0AAN6IWM1</accession>
<comment type="caution">
    <text evidence="8">The sequence shown here is derived from an EMBL/GenBank/DDBJ whole genome shotgun (WGS) entry which is preliminary data.</text>
</comment>
<keyword evidence="3" id="KW-0238">DNA-binding</keyword>
<dbReference type="GO" id="GO:0008270">
    <property type="term" value="F:zinc ion binding"/>
    <property type="evidence" value="ECO:0007669"/>
    <property type="project" value="InterPro"/>
</dbReference>
<reference evidence="8" key="1">
    <citation type="submission" date="2023-01" db="EMBL/GenBank/DDBJ databases">
        <title>Exophiala dermititidis isolated from Cystic Fibrosis Patient.</title>
        <authorList>
            <person name="Kurbessoian T."/>
            <person name="Crocker A."/>
            <person name="Murante D."/>
            <person name="Hogan D.A."/>
            <person name="Stajich J.E."/>
        </authorList>
    </citation>
    <scope>NUCLEOTIDE SEQUENCE</scope>
    <source>
        <strain evidence="8">Ex8</strain>
    </source>
</reference>
<dbReference type="SMART" id="SM00066">
    <property type="entry name" value="GAL4"/>
    <property type="match status" value="1"/>
</dbReference>
<dbReference type="PANTHER" id="PTHR47840">
    <property type="entry name" value="ZN(II)2CYS6 TRANSCRIPTION FACTOR (EUROFUNG)-RELATED"/>
    <property type="match status" value="1"/>
</dbReference>
<dbReference type="Pfam" id="PF00172">
    <property type="entry name" value="Zn_clus"/>
    <property type="match status" value="1"/>
</dbReference>
<organism evidence="8 9">
    <name type="scientific">Exophiala dermatitidis</name>
    <name type="common">Black yeast-like fungus</name>
    <name type="synonym">Wangiella dermatitidis</name>
    <dbReference type="NCBI Taxonomy" id="5970"/>
    <lineage>
        <taxon>Eukaryota</taxon>
        <taxon>Fungi</taxon>
        <taxon>Dikarya</taxon>
        <taxon>Ascomycota</taxon>
        <taxon>Pezizomycotina</taxon>
        <taxon>Eurotiomycetes</taxon>
        <taxon>Chaetothyriomycetidae</taxon>
        <taxon>Chaetothyriales</taxon>
        <taxon>Herpotrichiellaceae</taxon>
        <taxon>Exophiala</taxon>
    </lineage>
</organism>
<dbReference type="InterPro" id="IPR007219">
    <property type="entry name" value="XnlR_reg_dom"/>
</dbReference>
<evidence type="ECO:0000256" key="6">
    <source>
        <dbReference type="SAM" id="MobiDB-lite"/>
    </source>
</evidence>
<sequence>MSTSPYHEALGFGSDHNQGPPRKKMRKGTKSCLECRRRKIKCTFTPGRPAICNECYARNSTCIDQEHGDIQTYTQSTVEQSSYSLRERVSQLEDLVRQVLNRLPEQDASKPSSDNDADTDKRHVDAQAAEVLKSLKGSFRQAATATDESILVPGGLREDAPALTLFDNAVITRKESQAVVSRAQYNKTKALLAALHKLLPPAQDLDIILEASHEWWAIWRTMFPQIADSRCETIKESVSHSLRTEKPAEVGKIMLCIAISVHQLPSTFDWSRLQIKEERTDLMERYIATVDKLITSDDEIAATVDGIECMLLEAKYHINMGRPRRAWLLYHRAIAFAQLLGLHRLPASPNNKSLDYQRSVNLWCHLVLGDRYISLLLGLPYTVAEAFVTPYIPRSTGPVSATKVNSGEVYAAKMLPIITKISDRNQSVTPMGYSATLRLDQELEELHNAQDPSWWNPDVIPGTPVEEHFGRLQAHFFHHQARVLLHMPFMLRSSADKRYQYSHSAALDGAREMIRIYDALRTNKSVGPFICKLVDFQAFTAAMLLLLNLCGYAQQHRGNNVQPPDLEQDQRDSDLIDLTIALLKNAAKEPGGVVAAQSAQALEMIARVRQGCEEQKANSCRNETIQVSIPYFGTISIGIGKQFVPIKPGTYGQRFTGQSISTTTRNLDTVPAGNAYGGMPNAGLPTPPSISSGSTQQSPLSTTIDNLHSQQSHHSLSQAQAQARDQSQSQGGASGYGSTNYTASGGYDQNQNWPPSESDDLFVNFDSFMAFPSGVLDLPSAGGCTTTTSSSSGFTPQQMCQSPYPSGGACGTTTTQDLNDGGGGGGGGADGVAAAGVGTGQPAPGQLGDKAAASVPQQGFPFGSYPYAQTAVELDQGWNWFGLNAPSM</sequence>
<feature type="compositionally biased region" description="Low complexity" evidence="6">
    <location>
        <begin position="707"/>
        <end position="731"/>
    </location>
</feature>
<dbReference type="SUPFAM" id="SSF57701">
    <property type="entry name" value="Zn2/Cys6 DNA-binding domain"/>
    <property type="match status" value="1"/>
</dbReference>
<evidence type="ECO:0000256" key="2">
    <source>
        <dbReference type="ARBA" id="ARBA00023015"/>
    </source>
</evidence>
<feature type="region of interest" description="Disordered" evidence="6">
    <location>
        <begin position="833"/>
        <end position="854"/>
    </location>
</feature>
<dbReference type="AlphaFoldDB" id="A0AAN6IWM1"/>
<dbReference type="Proteomes" id="UP001161757">
    <property type="component" value="Unassembled WGS sequence"/>
</dbReference>
<evidence type="ECO:0000256" key="3">
    <source>
        <dbReference type="ARBA" id="ARBA00023125"/>
    </source>
</evidence>
<dbReference type="InterPro" id="IPR001138">
    <property type="entry name" value="Zn2Cys6_DnaBD"/>
</dbReference>
<dbReference type="GO" id="GO:0006351">
    <property type="term" value="P:DNA-templated transcription"/>
    <property type="evidence" value="ECO:0007669"/>
    <property type="project" value="InterPro"/>
</dbReference>
<feature type="compositionally biased region" description="Polar residues" evidence="6">
    <location>
        <begin position="689"/>
        <end position="706"/>
    </location>
</feature>
<dbReference type="PROSITE" id="PS00463">
    <property type="entry name" value="ZN2_CY6_FUNGAL_1"/>
    <property type="match status" value="1"/>
</dbReference>
<dbReference type="Pfam" id="PF04082">
    <property type="entry name" value="Fungal_trans"/>
    <property type="match status" value="1"/>
</dbReference>
<evidence type="ECO:0000256" key="4">
    <source>
        <dbReference type="ARBA" id="ARBA00023163"/>
    </source>
</evidence>
<dbReference type="SMART" id="SM00906">
    <property type="entry name" value="Fungal_trans"/>
    <property type="match status" value="1"/>
</dbReference>
<protein>
    <recommendedName>
        <fullName evidence="7">Zn(2)-C6 fungal-type domain-containing protein</fullName>
    </recommendedName>
</protein>
<feature type="region of interest" description="Disordered" evidence="6">
    <location>
        <begin position="1"/>
        <end position="30"/>
    </location>
</feature>
<feature type="region of interest" description="Disordered" evidence="6">
    <location>
        <begin position="101"/>
        <end position="120"/>
    </location>
</feature>
<keyword evidence="1" id="KW-0479">Metal-binding</keyword>
<name>A0AAN6IWM1_EXODE</name>
<dbReference type="CDD" id="cd12148">
    <property type="entry name" value="fungal_TF_MHR"/>
    <property type="match status" value="1"/>
</dbReference>
<dbReference type="Gene3D" id="4.10.240.10">
    <property type="entry name" value="Zn(2)-C6 fungal-type DNA-binding domain"/>
    <property type="match status" value="1"/>
</dbReference>
<evidence type="ECO:0000313" key="9">
    <source>
        <dbReference type="Proteomes" id="UP001161757"/>
    </source>
</evidence>
<gene>
    <name evidence="8" type="ORF">HRR80_005977</name>
</gene>
<dbReference type="GO" id="GO:0003677">
    <property type="term" value="F:DNA binding"/>
    <property type="evidence" value="ECO:0007669"/>
    <property type="project" value="UniProtKB-KW"/>
</dbReference>
<keyword evidence="2" id="KW-0805">Transcription regulation</keyword>
<proteinExistence type="predicted"/>
<feature type="compositionally biased region" description="Polar residues" evidence="6">
    <location>
        <begin position="739"/>
        <end position="755"/>
    </location>
</feature>